<dbReference type="Gene3D" id="3.30.70.360">
    <property type="match status" value="1"/>
</dbReference>
<dbReference type="EMBL" id="JAZDRO010000007">
    <property type="protein sequence ID" value="MEE2567658.1"/>
    <property type="molecule type" value="Genomic_DNA"/>
</dbReference>
<dbReference type="PANTHER" id="PTHR43808:SF17">
    <property type="entry name" value="PEPTIDASE M20"/>
    <property type="match status" value="1"/>
</dbReference>
<evidence type="ECO:0000256" key="5">
    <source>
        <dbReference type="SAM" id="SignalP"/>
    </source>
</evidence>
<evidence type="ECO:0000313" key="7">
    <source>
        <dbReference type="EMBL" id="MEE2567658.1"/>
    </source>
</evidence>
<keyword evidence="8" id="KW-1185">Reference proteome</keyword>
<gene>
    <name evidence="7" type="ORF">V0U35_13320</name>
</gene>
<keyword evidence="4" id="KW-0862">Zinc</keyword>
<dbReference type="SUPFAM" id="SSF53187">
    <property type="entry name" value="Zn-dependent exopeptidases"/>
    <property type="match status" value="1"/>
</dbReference>
<organism evidence="7 8">
    <name type="scientific">Hyphobacterium marinum</name>
    <dbReference type="NCBI Taxonomy" id="3116574"/>
    <lineage>
        <taxon>Bacteria</taxon>
        <taxon>Pseudomonadati</taxon>
        <taxon>Pseudomonadota</taxon>
        <taxon>Alphaproteobacteria</taxon>
        <taxon>Maricaulales</taxon>
        <taxon>Maricaulaceae</taxon>
        <taxon>Hyphobacterium</taxon>
    </lineage>
</organism>
<accession>A0ABU7M1K1</accession>
<evidence type="ECO:0000256" key="1">
    <source>
        <dbReference type="ARBA" id="ARBA00001947"/>
    </source>
</evidence>
<evidence type="ECO:0000256" key="2">
    <source>
        <dbReference type="ARBA" id="ARBA00022723"/>
    </source>
</evidence>
<dbReference type="Pfam" id="PF01546">
    <property type="entry name" value="Peptidase_M20"/>
    <property type="match status" value="1"/>
</dbReference>
<sequence length="428" mass="45343">MKFFAALAALLLIVAPANGQTETDADTTVAALMAEPVVQDAMARLEDMRETNNERLVAINEIPAPPFGEEPRAADIAERMRALGLDDVTIDEVGNVIGRRPGAPGGETIAIVAHLDTVFPEGTDVTVRREGNVFTAPGIGDNSRGLVALLALIDVLQAEEIETRDTLLFIGSVGEEGIGDLRGVRHLFRPGAEIVDAFIAIDGGDVERLVVNAVGSLRYRVTFAGPGGHSYAAFGMAHPHQALAEAIVRFTESATPITLDGDKATFSVGRIEGGTSVNSIPFESTMEVDMRSASPDKLNALHDAFLASMHDALAAENARRREGPELELSLTPIGYRPPGQNDPGQPLVQHAVAALRTFGIDAEMRESSTDANIPMSLGVPAITISRGGISRDAHSPDESWEDVDAHVALQATLLLILAEAELIGPTVH</sequence>
<feature type="domain" description="Peptidase M20 dimerisation" evidence="6">
    <location>
        <begin position="215"/>
        <end position="307"/>
    </location>
</feature>
<feature type="signal peptide" evidence="5">
    <location>
        <begin position="1"/>
        <end position="19"/>
    </location>
</feature>
<evidence type="ECO:0000259" key="6">
    <source>
        <dbReference type="Pfam" id="PF07687"/>
    </source>
</evidence>
<reference evidence="7 8" key="1">
    <citation type="submission" date="2024-01" db="EMBL/GenBank/DDBJ databases">
        <title>Hyphobacterium bacterium isolated from marine sediment.</title>
        <authorList>
            <person name="Zhao S."/>
        </authorList>
    </citation>
    <scope>NUCLEOTIDE SEQUENCE [LARGE SCALE GENOMIC DNA]</scope>
    <source>
        <strain evidence="7 8">Y60-23</strain>
    </source>
</reference>
<dbReference type="InterPro" id="IPR050072">
    <property type="entry name" value="Peptidase_M20A"/>
</dbReference>
<feature type="chain" id="PRO_5045530469" evidence="5">
    <location>
        <begin position="20"/>
        <end position="428"/>
    </location>
</feature>
<dbReference type="RefSeq" id="WP_330197228.1">
    <property type="nucleotide sequence ID" value="NZ_JAZDRO010000007.1"/>
</dbReference>
<dbReference type="InterPro" id="IPR002933">
    <property type="entry name" value="Peptidase_M20"/>
</dbReference>
<dbReference type="InterPro" id="IPR036264">
    <property type="entry name" value="Bact_exopeptidase_dim_dom"/>
</dbReference>
<evidence type="ECO:0000313" key="8">
    <source>
        <dbReference type="Proteomes" id="UP001310692"/>
    </source>
</evidence>
<keyword evidence="5" id="KW-0732">Signal</keyword>
<keyword evidence="2" id="KW-0479">Metal-binding</keyword>
<dbReference type="Proteomes" id="UP001310692">
    <property type="component" value="Unassembled WGS sequence"/>
</dbReference>
<comment type="cofactor">
    <cofactor evidence="1">
        <name>Zn(2+)</name>
        <dbReference type="ChEBI" id="CHEBI:29105"/>
    </cofactor>
</comment>
<dbReference type="SUPFAM" id="SSF55031">
    <property type="entry name" value="Bacterial exopeptidase dimerisation domain"/>
    <property type="match status" value="1"/>
</dbReference>
<dbReference type="InterPro" id="IPR011650">
    <property type="entry name" value="Peptidase_M20_dimer"/>
</dbReference>
<evidence type="ECO:0000256" key="4">
    <source>
        <dbReference type="ARBA" id="ARBA00022833"/>
    </source>
</evidence>
<name>A0ABU7M1K1_9PROT</name>
<dbReference type="PROSITE" id="PS00758">
    <property type="entry name" value="ARGE_DAPE_CPG2_1"/>
    <property type="match status" value="1"/>
</dbReference>
<dbReference type="Gene3D" id="3.40.630.10">
    <property type="entry name" value="Zn peptidases"/>
    <property type="match status" value="1"/>
</dbReference>
<dbReference type="Pfam" id="PF07687">
    <property type="entry name" value="M20_dimer"/>
    <property type="match status" value="1"/>
</dbReference>
<proteinExistence type="predicted"/>
<dbReference type="PANTHER" id="PTHR43808">
    <property type="entry name" value="ACETYLORNITHINE DEACETYLASE"/>
    <property type="match status" value="1"/>
</dbReference>
<protein>
    <submittedName>
        <fullName evidence="7">M20/M25/M40 family metallo-hydrolase</fullName>
    </submittedName>
</protein>
<keyword evidence="3" id="KW-0378">Hydrolase</keyword>
<dbReference type="InterPro" id="IPR001261">
    <property type="entry name" value="ArgE/DapE_CS"/>
</dbReference>
<evidence type="ECO:0000256" key="3">
    <source>
        <dbReference type="ARBA" id="ARBA00022801"/>
    </source>
</evidence>
<comment type="caution">
    <text evidence="7">The sequence shown here is derived from an EMBL/GenBank/DDBJ whole genome shotgun (WGS) entry which is preliminary data.</text>
</comment>